<dbReference type="AlphaFoldDB" id="A0A401G832"/>
<reference evidence="2 3" key="1">
    <citation type="journal article" date="2018" name="Sci. Rep.">
        <title>Genome sequence of the cauliflower mushroom Sparassis crispa (Hanabiratake) and its association with beneficial usage.</title>
        <authorList>
            <person name="Kiyama R."/>
            <person name="Furutani Y."/>
            <person name="Kawaguchi K."/>
            <person name="Nakanishi T."/>
        </authorList>
    </citation>
    <scope>NUCLEOTIDE SEQUENCE [LARGE SCALE GENOMIC DNA]</scope>
</reference>
<dbReference type="OrthoDB" id="2592504at2759"/>
<organism evidence="2 3">
    <name type="scientific">Sparassis crispa</name>
    <dbReference type="NCBI Taxonomy" id="139825"/>
    <lineage>
        <taxon>Eukaryota</taxon>
        <taxon>Fungi</taxon>
        <taxon>Dikarya</taxon>
        <taxon>Basidiomycota</taxon>
        <taxon>Agaricomycotina</taxon>
        <taxon>Agaricomycetes</taxon>
        <taxon>Polyporales</taxon>
        <taxon>Sparassidaceae</taxon>
        <taxon>Sparassis</taxon>
    </lineage>
</organism>
<keyword evidence="3" id="KW-1185">Reference proteome</keyword>
<dbReference type="InterPro" id="IPR056143">
    <property type="entry name" value="DUF7726"/>
</dbReference>
<dbReference type="Proteomes" id="UP000287166">
    <property type="component" value="Unassembled WGS sequence"/>
</dbReference>
<evidence type="ECO:0000259" key="1">
    <source>
        <dbReference type="Pfam" id="PF24852"/>
    </source>
</evidence>
<protein>
    <recommendedName>
        <fullName evidence="1">DUF7726 domain-containing protein</fullName>
    </recommendedName>
</protein>
<evidence type="ECO:0000313" key="2">
    <source>
        <dbReference type="EMBL" id="GBE78331.1"/>
    </source>
</evidence>
<gene>
    <name evidence="2" type="ORF">SCP_0112160</name>
</gene>
<dbReference type="EMBL" id="BFAD01000001">
    <property type="protein sequence ID" value="GBE78331.1"/>
    <property type="molecule type" value="Genomic_DNA"/>
</dbReference>
<dbReference type="PANTHER" id="PTHR42339:SF1">
    <property type="entry name" value="HISTONE H1"/>
    <property type="match status" value="1"/>
</dbReference>
<comment type="caution">
    <text evidence="2">The sequence shown here is derived from an EMBL/GenBank/DDBJ whole genome shotgun (WGS) entry which is preliminary data.</text>
</comment>
<dbReference type="InParanoid" id="A0A401G832"/>
<dbReference type="PANTHER" id="PTHR42339">
    <property type="entry name" value="HISTONE H1"/>
    <property type="match status" value="1"/>
</dbReference>
<evidence type="ECO:0000313" key="3">
    <source>
        <dbReference type="Proteomes" id="UP000287166"/>
    </source>
</evidence>
<name>A0A401G832_9APHY</name>
<proteinExistence type="predicted"/>
<feature type="domain" description="DUF7726" evidence="1">
    <location>
        <begin position="12"/>
        <end position="85"/>
    </location>
</feature>
<dbReference type="Pfam" id="PF24852">
    <property type="entry name" value="DUF7726"/>
    <property type="match status" value="1"/>
</dbReference>
<dbReference type="RefSeq" id="XP_027609244.1">
    <property type="nucleotide sequence ID" value="XM_027753443.1"/>
</dbReference>
<accession>A0A401G832</accession>
<dbReference type="GeneID" id="38775248"/>
<sequence>MQLRRRQDGDLAIYDDCNEIRRKIRLLQKTPGWKVTQWLRDIGNVNSNSYGRFMKASGPHGGAGNSTYYAAYIYFEKVRILEGKKKTAKRLRNEGEYAGGLPQEDRSRVWVFGPA</sequence>